<evidence type="ECO:0000256" key="2">
    <source>
        <dbReference type="SAM" id="Phobius"/>
    </source>
</evidence>
<keyword evidence="2" id="KW-0812">Transmembrane</keyword>
<feature type="transmembrane region" description="Helical" evidence="2">
    <location>
        <begin position="146"/>
        <end position="166"/>
    </location>
</feature>
<keyword evidence="2" id="KW-1133">Transmembrane helix</keyword>
<accession>A0A844FD77</accession>
<proteinExistence type="predicted"/>
<dbReference type="AlphaFoldDB" id="A0A844FD77"/>
<feature type="compositionally biased region" description="Basic and acidic residues" evidence="1">
    <location>
        <begin position="50"/>
        <end position="78"/>
    </location>
</feature>
<dbReference type="EMBL" id="VUMB01000031">
    <property type="protein sequence ID" value="MSS41294.1"/>
    <property type="molecule type" value="Genomic_DNA"/>
</dbReference>
<feature type="region of interest" description="Disordered" evidence="1">
    <location>
        <begin position="38"/>
        <end position="78"/>
    </location>
</feature>
<comment type="caution">
    <text evidence="3">The sequence shown here is derived from an EMBL/GenBank/DDBJ whole genome shotgun (WGS) entry which is preliminary data.</text>
</comment>
<protein>
    <submittedName>
        <fullName evidence="3">Uncharacterized protein</fullName>
    </submittedName>
</protein>
<evidence type="ECO:0000256" key="1">
    <source>
        <dbReference type="SAM" id="MobiDB-lite"/>
    </source>
</evidence>
<reference evidence="3 4" key="1">
    <citation type="submission" date="2019-08" db="EMBL/GenBank/DDBJ databases">
        <title>In-depth cultivation of the pig gut microbiome towards novel bacterial diversity and tailored functional studies.</title>
        <authorList>
            <person name="Wylensek D."/>
            <person name="Hitch T.C.A."/>
            <person name="Clavel T."/>
        </authorList>
    </citation>
    <scope>NUCLEOTIDE SEQUENCE [LARGE SCALE GENOMIC DNA]</scope>
    <source>
        <strain evidence="3 4">BL-389-WT-3D</strain>
    </source>
</reference>
<evidence type="ECO:0000313" key="3">
    <source>
        <dbReference type="EMBL" id="MSS41294.1"/>
    </source>
</evidence>
<gene>
    <name evidence="3" type="ORF">FYJ37_13330</name>
</gene>
<name>A0A844FD77_CLOSV</name>
<feature type="transmembrane region" description="Helical" evidence="2">
    <location>
        <begin position="172"/>
        <end position="189"/>
    </location>
</feature>
<sequence>MLNNLENMWKNVYNLYHEDKSAIHVIYIKYLTEEHPMTEEQKNAAPETTEEVKASEEPKKAPDTSDEPKAATAPDEQRKDFHFFKKEKSDKKIMDSYSSEDDEDGFSRDQWILSHLNEKDLIKYLELEQKRTEMSQQAKETREKRIFTAFQLTVSLAAVVAVTYLLKDNPSILVSILYTIGIIAALWIWKKR</sequence>
<evidence type="ECO:0000313" key="4">
    <source>
        <dbReference type="Proteomes" id="UP000462363"/>
    </source>
</evidence>
<keyword evidence="2" id="KW-0472">Membrane</keyword>
<organism evidence="3 4">
    <name type="scientific">Clostridium scindens (strain JCM 10418 / VPI 12708)</name>
    <dbReference type="NCBI Taxonomy" id="29347"/>
    <lineage>
        <taxon>Bacteria</taxon>
        <taxon>Bacillati</taxon>
        <taxon>Bacillota</taxon>
        <taxon>Clostridia</taxon>
        <taxon>Lachnospirales</taxon>
        <taxon>Lachnospiraceae</taxon>
    </lineage>
</organism>
<dbReference type="Proteomes" id="UP000462363">
    <property type="component" value="Unassembled WGS sequence"/>
</dbReference>